<protein>
    <submittedName>
        <fullName evidence="1">Uncharacterized protein</fullName>
    </submittedName>
</protein>
<name>A0A6P1XXJ2_9SPIR</name>
<reference evidence="1 2" key="1">
    <citation type="submission" date="2020-01" db="EMBL/GenBank/DDBJ databases">
        <title>Complete genome sequence of a human oral phylogroup 1 Treponema sp. strain ATCC 700766, originally isolated from periodontitis dental plaque.</title>
        <authorList>
            <person name="Chan Y."/>
            <person name="Huo Y.-B."/>
            <person name="Yu X.-L."/>
            <person name="Zeng H."/>
            <person name="Leung W.-K."/>
            <person name="Watt R.M."/>
        </authorList>
    </citation>
    <scope>NUCLEOTIDE SEQUENCE [LARGE SCALE GENOMIC DNA]</scope>
    <source>
        <strain evidence="1 2">OMZ 804</strain>
    </source>
</reference>
<gene>
    <name evidence="1" type="ORF">GWP43_00655</name>
</gene>
<dbReference type="Pfam" id="PF19991">
    <property type="entry name" value="HMA_2"/>
    <property type="match status" value="1"/>
</dbReference>
<dbReference type="Proteomes" id="UP000464374">
    <property type="component" value="Chromosome"/>
</dbReference>
<dbReference type="KEGG" id="trz:GWP43_00655"/>
<evidence type="ECO:0000313" key="1">
    <source>
        <dbReference type="EMBL" id="QHX42208.1"/>
    </source>
</evidence>
<sequence>MITGFFPGRIRLRAPVFKDTAITERALSILKAPALSSIIKEIEHNPVTGSVLIKYHPTKVPIAKLTSLLPFFKKLEKEAEMYSEKNKAIILAMLDELEGYVKNWETA</sequence>
<accession>A0A6P1XXJ2</accession>
<dbReference type="AlphaFoldDB" id="A0A6P1XXJ2"/>
<proteinExistence type="predicted"/>
<dbReference type="EMBL" id="CP048020">
    <property type="protein sequence ID" value="QHX42208.1"/>
    <property type="molecule type" value="Genomic_DNA"/>
</dbReference>
<evidence type="ECO:0000313" key="2">
    <source>
        <dbReference type="Proteomes" id="UP000464374"/>
    </source>
</evidence>
<organism evidence="1 2">
    <name type="scientific">Treponema vincentii</name>
    <dbReference type="NCBI Taxonomy" id="69710"/>
    <lineage>
        <taxon>Bacteria</taxon>
        <taxon>Pseudomonadati</taxon>
        <taxon>Spirochaetota</taxon>
        <taxon>Spirochaetia</taxon>
        <taxon>Spirochaetales</taxon>
        <taxon>Treponemataceae</taxon>
        <taxon>Treponema</taxon>
    </lineage>
</organism>
<dbReference type="RefSeq" id="WP_162662022.1">
    <property type="nucleotide sequence ID" value="NZ_CP048020.1"/>
</dbReference>